<sequence length="69" mass="7072">MRHPLFASFAVGLVSAFVVGIGVTEVASRWIAFSLFVGIPAGLVAGVVGVAVAYAILTRKVAPVVETTD</sequence>
<gene>
    <name evidence="4" type="ORF">KU306_13425</name>
    <name evidence="3" type="ORF">SAMN04488691_10772</name>
</gene>
<organism evidence="3 5">
    <name type="scientific">Haloferax larsenii</name>
    <dbReference type="NCBI Taxonomy" id="302484"/>
    <lineage>
        <taxon>Archaea</taxon>
        <taxon>Methanobacteriati</taxon>
        <taxon>Methanobacteriota</taxon>
        <taxon>Stenosarchaea group</taxon>
        <taxon>Halobacteria</taxon>
        <taxon>Halobacteriales</taxon>
        <taxon>Haloferacaceae</taxon>
        <taxon>Haloferax</taxon>
    </lineage>
</organism>
<accession>A0A1H7SGG0</accession>
<feature type="domain" description="DUF8147" evidence="2">
    <location>
        <begin position="5"/>
        <end position="63"/>
    </location>
</feature>
<dbReference type="Pfam" id="PF26472">
    <property type="entry name" value="DUF8147"/>
    <property type="match status" value="1"/>
</dbReference>
<evidence type="ECO:0000313" key="3">
    <source>
        <dbReference type="EMBL" id="SEL71712.1"/>
    </source>
</evidence>
<dbReference type="OrthoDB" id="293114at2157"/>
<dbReference type="Proteomes" id="UP000183894">
    <property type="component" value="Unassembled WGS sequence"/>
</dbReference>
<dbReference type="Proteomes" id="UP001058330">
    <property type="component" value="Chromosome"/>
</dbReference>
<dbReference type="EMBL" id="FOAD01000007">
    <property type="protein sequence ID" value="SEL71712.1"/>
    <property type="molecule type" value="Genomic_DNA"/>
</dbReference>
<dbReference type="EMBL" id="CP078063">
    <property type="protein sequence ID" value="UVE49904.1"/>
    <property type="molecule type" value="Genomic_DNA"/>
</dbReference>
<protein>
    <recommendedName>
        <fullName evidence="2">DUF8147 domain-containing protein</fullName>
    </recommendedName>
</protein>
<evidence type="ECO:0000256" key="1">
    <source>
        <dbReference type="SAM" id="Phobius"/>
    </source>
</evidence>
<evidence type="ECO:0000313" key="5">
    <source>
        <dbReference type="Proteomes" id="UP000183894"/>
    </source>
</evidence>
<evidence type="ECO:0000313" key="4">
    <source>
        <dbReference type="EMBL" id="UVE49904.1"/>
    </source>
</evidence>
<dbReference type="RefSeq" id="WP_074795348.1">
    <property type="nucleotide sequence ID" value="NZ_CP078063.1"/>
</dbReference>
<reference evidence="4" key="2">
    <citation type="submission" date="2021-07" db="EMBL/GenBank/DDBJ databases">
        <title>Studies on halocins as antimicrobial molecules from haloarchaea.</title>
        <authorList>
            <person name="Kumar S."/>
            <person name="Khare S.K."/>
        </authorList>
    </citation>
    <scope>NUCLEOTIDE SEQUENCE</scope>
    <source>
        <strain evidence="4">NCIM 5678</strain>
    </source>
</reference>
<proteinExistence type="predicted"/>
<evidence type="ECO:0000259" key="2">
    <source>
        <dbReference type="Pfam" id="PF26472"/>
    </source>
</evidence>
<reference evidence="3 5" key="1">
    <citation type="submission" date="2016-10" db="EMBL/GenBank/DDBJ databases">
        <authorList>
            <person name="de Groot N.N."/>
        </authorList>
    </citation>
    <scope>NUCLEOTIDE SEQUENCE [LARGE SCALE GENOMIC DNA]</scope>
    <source>
        <strain evidence="3 5">CDM_5</strain>
    </source>
</reference>
<keyword evidence="6" id="KW-1185">Reference proteome</keyword>
<dbReference type="GeneID" id="74529926"/>
<feature type="transmembrane region" description="Helical" evidence="1">
    <location>
        <begin position="30"/>
        <end position="57"/>
    </location>
</feature>
<dbReference type="AlphaFoldDB" id="A0A1H7SGG0"/>
<keyword evidence="1" id="KW-1133">Transmembrane helix</keyword>
<dbReference type="InterPro" id="IPR058460">
    <property type="entry name" value="DUF8147"/>
</dbReference>
<evidence type="ECO:0000313" key="6">
    <source>
        <dbReference type="Proteomes" id="UP001058330"/>
    </source>
</evidence>
<keyword evidence="1" id="KW-0812">Transmembrane</keyword>
<name>A0A1H7SGG0_HALLR</name>
<keyword evidence="1" id="KW-0472">Membrane</keyword>